<dbReference type="Gene3D" id="2.120.10.10">
    <property type="match status" value="1"/>
</dbReference>
<dbReference type="RefSeq" id="WP_207862657.1">
    <property type="nucleotide sequence ID" value="NZ_JAFREP010000041.1"/>
</dbReference>
<dbReference type="AlphaFoldDB" id="A0A8J7QEU3"/>
<reference evidence="1" key="1">
    <citation type="submission" date="2021-03" db="EMBL/GenBank/DDBJ databases">
        <authorList>
            <person name="Wang G."/>
        </authorList>
    </citation>
    <scope>NUCLEOTIDE SEQUENCE</scope>
    <source>
        <strain evidence="1">KCTC 12899</strain>
    </source>
</reference>
<organism evidence="1 2">
    <name type="scientific">Acanthopleuribacter pedis</name>
    <dbReference type="NCBI Taxonomy" id="442870"/>
    <lineage>
        <taxon>Bacteria</taxon>
        <taxon>Pseudomonadati</taxon>
        <taxon>Acidobacteriota</taxon>
        <taxon>Holophagae</taxon>
        <taxon>Acanthopleuribacterales</taxon>
        <taxon>Acanthopleuribacteraceae</taxon>
        <taxon>Acanthopleuribacter</taxon>
    </lineage>
</organism>
<gene>
    <name evidence="1" type="ORF">J3U88_29690</name>
</gene>
<evidence type="ECO:0000313" key="2">
    <source>
        <dbReference type="Proteomes" id="UP000664417"/>
    </source>
</evidence>
<sequence length="342" mass="38203">MPIKTLVPRAAGQYSAFPTCVTVGDSFYLFYRQGQKGKWGTHGFGGTVQRAAWNKAALLTYLEGQTDSCPEPQTATLFGKTGHNEMDAIVSPLGETTSLATRYFDKNRGMFSFVSFSRDLSFPDRQAVTVPGLHWFVFYGKAFVHGDDFLFPAYGGTKPGVLMEPFLLATKRTQPGAAWRVFAAPASGTDTLQLNESSLCFFENTWHLFSRKHGKPFALYHTTSPDLNQWSKPVEWQSHAHAPMAVVFENRVYLSYRTILSDENEEGCEAKPVAGTALSRPFEDAPDLVLDTFPGNIYDGGYSDITQLDGRLLVVYYHGNTAGEPYLRAWLQDKPDDWTVRE</sequence>
<evidence type="ECO:0000313" key="1">
    <source>
        <dbReference type="EMBL" id="MBO1322684.1"/>
    </source>
</evidence>
<dbReference type="SUPFAM" id="SSF75005">
    <property type="entry name" value="Arabinanase/levansucrase/invertase"/>
    <property type="match status" value="1"/>
</dbReference>
<name>A0A8J7QEU3_9BACT</name>
<dbReference type="EMBL" id="JAFREP010000041">
    <property type="protein sequence ID" value="MBO1322684.1"/>
    <property type="molecule type" value="Genomic_DNA"/>
</dbReference>
<accession>A0A8J7QEU3</accession>
<dbReference type="Proteomes" id="UP000664417">
    <property type="component" value="Unassembled WGS sequence"/>
</dbReference>
<comment type="caution">
    <text evidence="1">The sequence shown here is derived from an EMBL/GenBank/DDBJ whole genome shotgun (WGS) entry which is preliminary data.</text>
</comment>
<keyword evidence="2" id="KW-1185">Reference proteome</keyword>
<proteinExistence type="predicted"/>
<dbReference type="InterPro" id="IPR023296">
    <property type="entry name" value="Glyco_hydro_beta-prop_sf"/>
</dbReference>
<protein>
    <submittedName>
        <fullName evidence="1">Uncharacterized protein</fullName>
    </submittedName>
</protein>